<keyword evidence="3" id="KW-1185">Reference proteome</keyword>
<sequence>MRELLAEAIRYAVSMERNSEMLYRRGALAAPEVVHRRFLERLAQEEGRHIEALLQQLSRTEAAEVDQGALLVHAAPAAERTTAPGNHLHQALLDKRFSIDLYATLCRCFKEPSLCRFFETALSVARRQFKLITYEYLKEGARRDVPASPGPPRRSHQRGELPHRTPNRHSQLFFAMQDCGRQSRIG</sequence>
<dbReference type="RefSeq" id="WP_216801475.1">
    <property type="nucleotide sequence ID" value="NZ_CP076723.1"/>
</dbReference>
<name>A0ABX8J8I9_9BACT</name>
<evidence type="ECO:0000313" key="2">
    <source>
        <dbReference type="EMBL" id="QWV94750.1"/>
    </source>
</evidence>
<reference evidence="2 3" key="1">
    <citation type="submission" date="2021-06" db="EMBL/GenBank/DDBJ databases">
        <title>Gemonas diversity in paddy soil.</title>
        <authorList>
            <person name="Liu G."/>
        </authorList>
    </citation>
    <scope>NUCLEOTIDE SEQUENCE [LARGE SCALE GENOMIC DNA]</scope>
    <source>
        <strain evidence="2 3">RG10</strain>
    </source>
</reference>
<dbReference type="EMBL" id="CP076723">
    <property type="protein sequence ID" value="QWV94750.1"/>
    <property type="molecule type" value="Genomic_DNA"/>
</dbReference>
<accession>A0ABX8J8I9</accession>
<evidence type="ECO:0000313" key="3">
    <source>
        <dbReference type="Proteomes" id="UP000683557"/>
    </source>
</evidence>
<proteinExistence type="predicted"/>
<gene>
    <name evidence="2" type="ORF">KP004_06115</name>
</gene>
<dbReference type="Proteomes" id="UP000683557">
    <property type="component" value="Chromosome"/>
</dbReference>
<organism evidence="2 3">
    <name type="scientific">Geomonas oryzisoli</name>
    <dbReference type="NCBI Taxonomy" id="2847992"/>
    <lineage>
        <taxon>Bacteria</taxon>
        <taxon>Pseudomonadati</taxon>
        <taxon>Thermodesulfobacteriota</taxon>
        <taxon>Desulfuromonadia</taxon>
        <taxon>Geobacterales</taxon>
        <taxon>Geobacteraceae</taxon>
        <taxon>Geomonas</taxon>
    </lineage>
</organism>
<protein>
    <submittedName>
        <fullName evidence="2">Ferritin</fullName>
    </submittedName>
</protein>
<evidence type="ECO:0000256" key="1">
    <source>
        <dbReference type="SAM" id="MobiDB-lite"/>
    </source>
</evidence>
<feature type="region of interest" description="Disordered" evidence="1">
    <location>
        <begin position="142"/>
        <end position="166"/>
    </location>
</feature>